<evidence type="ECO:0000256" key="2">
    <source>
        <dbReference type="SAM" id="Phobius"/>
    </source>
</evidence>
<keyword evidence="2" id="KW-0472">Membrane</keyword>
<keyword evidence="2" id="KW-0812">Transmembrane</keyword>
<comment type="similarity">
    <text evidence="1">Belongs to the EXO5 family.</text>
</comment>
<dbReference type="Gene3D" id="3.90.320.10">
    <property type="match status" value="1"/>
</dbReference>
<dbReference type="PROSITE" id="PS51257">
    <property type="entry name" value="PROKAR_LIPOPROTEIN"/>
    <property type="match status" value="1"/>
</dbReference>
<proteinExistence type="inferred from homology"/>
<dbReference type="InterPro" id="IPR011604">
    <property type="entry name" value="PDDEXK-like_dom_sf"/>
</dbReference>
<keyword evidence="2" id="KW-1133">Transmembrane helix</keyword>
<dbReference type="Pfam" id="PF09810">
    <property type="entry name" value="Exo5"/>
    <property type="match status" value="3"/>
</dbReference>
<keyword evidence="4" id="KW-1185">Reference proteome</keyword>
<protein>
    <recommendedName>
        <fullName evidence="5">Exonuclease V, chloroplastic</fullName>
    </recommendedName>
</protein>
<reference evidence="3 4" key="1">
    <citation type="journal article" date="2023" name="Hortic Res">
        <title>The complete reference genome for grapevine (Vitis vinifera L.) genetics and breeding.</title>
        <authorList>
            <person name="Shi X."/>
            <person name="Cao S."/>
            <person name="Wang X."/>
            <person name="Huang S."/>
            <person name="Wang Y."/>
            <person name="Liu Z."/>
            <person name="Liu W."/>
            <person name="Leng X."/>
            <person name="Peng Y."/>
            <person name="Wang N."/>
            <person name="Wang Y."/>
            <person name="Ma Z."/>
            <person name="Xu X."/>
            <person name="Zhang F."/>
            <person name="Xue H."/>
            <person name="Zhong H."/>
            <person name="Wang Y."/>
            <person name="Zhang K."/>
            <person name="Velt A."/>
            <person name="Avia K."/>
            <person name="Holtgrawe D."/>
            <person name="Grimplet J."/>
            <person name="Matus J.T."/>
            <person name="Ware D."/>
            <person name="Wu X."/>
            <person name="Wang H."/>
            <person name="Liu C."/>
            <person name="Fang Y."/>
            <person name="Rustenholz C."/>
            <person name="Cheng Z."/>
            <person name="Xiao H."/>
            <person name="Zhou Y."/>
        </authorList>
    </citation>
    <scope>NUCLEOTIDE SEQUENCE [LARGE SCALE GENOMIC DNA]</scope>
    <source>
        <strain evidence="4">cv. Pinot noir / PN40024</strain>
        <tissue evidence="3">Leaf</tissue>
    </source>
</reference>
<name>A0ABY9C159_VITVI</name>
<evidence type="ECO:0008006" key="5">
    <source>
        <dbReference type="Google" id="ProtNLM"/>
    </source>
</evidence>
<organism evidence="3 4">
    <name type="scientific">Vitis vinifera</name>
    <name type="common">Grape</name>
    <dbReference type="NCBI Taxonomy" id="29760"/>
    <lineage>
        <taxon>Eukaryota</taxon>
        <taxon>Viridiplantae</taxon>
        <taxon>Streptophyta</taxon>
        <taxon>Embryophyta</taxon>
        <taxon>Tracheophyta</taxon>
        <taxon>Spermatophyta</taxon>
        <taxon>Magnoliopsida</taxon>
        <taxon>eudicotyledons</taxon>
        <taxon>Gunneridae</taxon>
        <taxon>Pentapetalae</taxon>
        <taxon>rosids</taxon>
        <taxon>Vitales</taxon>
        <taxon>Vitaceae</taxon>
        <taxon>Viteae</taxon>
        <taxon>Vitis</taxon>
    </lineage>
</organism>
<dbReference type="InterPro" id="IPR019190">
    <property type="entry name" value="EXOV"/>
</dbReference>
<accession>A0ABY9C159</accession>
<dbReference type="Proteomes" id="UP001227230">
    <property type="component" value="Chromosome 6"/>
</dbReference>
<gene>
    <name evidence="3" type="ORF">VitviT2T_008004</name>
</gene>
<evidence type="ECO:0000313" key="4">
    <source>
        <dbReference type="Proteomes" id="UP001227230"/>
    </source>
</evidence>
<dbReference type="PANTHER" id="PTHR14464">
    <property type="entry name" value="EXONUCLEASE V"/>
    <property type="match status" value="1"/>
</dbReference>
<sequence>MLPREVKLYCIMWTLLSCPQICINFYLFPCSFSFLHSYLLNGLKSPQTQAEMTESNADSAINVPDIPVEIVTDEEMALIEAALTAARSSLSSSTIPAISFTAAASSSSFSPLLHRNARSIGSIARLSKRRLSDCTDTSPIRDIEDSGVLRSTQKKIGVRESLLHRFRRKKGLSVTDITGTEWCEKQMEFLLLLRKPEITKAMKAGIVRHAKLEEEVVKKVKVRVGTLEDVLALKFINFIVGANQLLFEGLTRELPLIGFVEGVWMVGVIDEIRMPETEANRNPILVETKTRAQARSPAEPQQRNGRLQLMCYKRLWDSLAANSFPSRQFYDFFALNPHYILSEEIRENTVNSGFPAETLDDLLRYFSNMCCMLPPADDQLLLRYEYQEDHSLLGEDRFMYDSDWANRQIRCCLEFWLGEREANYTPVEEHWKCRHCKFSSVCPAKINADCTSS</sequence>
<dbReference type="PANTHER" id="PTHR14464:SF4">
    <property type="entry name" value="EXONUCLEASE V"/>
    <property type="match status" value="1"/>
</dbReference>
<feature type="transmembrane region" description="Helical" evidence="2">
    <location>
        <begin position="7"/>
        <end position="28"/>
    </location>
</feature>
<dbReference type="EMBL" id="CP126653">
    <property type="protein sequence ID" value="WJZ88731.1"/>
    <property type="molecule type" value="Genomic_DNA"/>
</dbReference>
<evidence type="ECO:0000313" key="3">
    <source>
        <dbReference type="EMBL" id="WJZ88731.1"/>
    </source>
</evidence>
<evidence type="ECO:0000256" key="1">
    <source>
        <dbReference type="ARBA" id="ARBA00009797"/>
    </source>
</evidence>